<dbReference type="PROSITE" id="PS00514">
    <property type="entry name" value="FIBRINOGEN_C_1"/>
    <property type="match status" value="1"/>
</dbReference>
<proteinExistence type="predicted"/>
<dbReference type="Gene3D" id="3.90.215.10">
    <property type="entry name" value="Gamma Fibrinogen, chain A, domain 1"/>
    <property type="match status" value="1"/>
</dbReference>
<evidence type="ECO:0000313" key="5">
    <source>
        <dbReference type="RefSeq" id="XP_012942943.1"/>
    </source>
</evidence>
<dbReference type="Proteomes" id="UP000694888">
    <property type="component" value="Unplaced"/>
</dbReference>
<gene>
    <name evidence="5" type="primary">LOC106012982</name>
</gene>
<dbReference type="RefSeq" id="XP_012942943.1">
    <property type="nucleotide sequence ID" value="XM_013087489.1"/>
</dbReference>
<keyword evidence="1" id="KW-1015">Disulfide bond</keyword>
<keyword evidence="4" id="KW-1185">Reference proteome</keyword>
<dbReference type="SMART" id="SM00186">
    <property type="entry name" value="FBG"/>
    <property type="match status" value="1"/>
</dbReference>
<dbReference type="InterPro" id="IPR002181">
    <property type="entry name" value="Fibrinogen_a/b/g_C_dom"/>
</dbReference>
<evidence type="ECO:0000256" key="1">
    <source>
        <dbReference type="ARBA" id="ARBA00023157"/>
    </source>
</evidence>
<name>A0ABM1A8N2_APLCA</name>
<evidence type="ECO:0000256" key="2">
    <source>
        <dbReference type="SAM" id="MobiDB-lite"/>
    </source>
</evidence>
<feature type="compositionally biased region" description="Basic and acidic residues" evidence="2">
    <location>
        <begin position="181"/>
        <end position="192"/>
    </location>
</feature>
<evidence type="ECO:0000259" key="3">
    <source>
        <dbReference type="PROSITE" id="PS51406"/>
    </source>
</evidence>
<evidence type="ECO:0000313" key="4">
    <source>
        <dbReference type="Proteomes" id="UP000694888"/>
    </source>
</evidence>
<dbReference type="InterPro" id="IPR020837">
    <property type="entry name" value="Fibrinogen_CS"/>
</dbReference>
<dbReference type="InterPro" id="IPR036056">
    <property type="entry name" value="Fibrinogen-like_C"/>
</dbReference>
<feature type="region of interest" description="Disordered" evidence="2">
    <location>
        <begin position="158"/>
        <end position="213"/>
    </location>
</feature>
<dbReference type="SUPFAM" id="SSF56496">
    <property type="entry name" value="Fibrinogen C-terminal domain-like"/>
    <property type="match status" value="1"/>
</dbReference>
<dbReference type="InterPro" id="IPR050373">
    <property type="entry name" value="Fibrinogen_C-term_domain"/>
</dbReference>
<protein>
    <submittedName>
        <fullName evidence="5">Angiopoietin-1</fullName>
    </submittedName>
</protein>
<sequence length="412" mass="46762">MDSLHIQLLYNANRLSAVEAALLNRTLSQCRRTTVELQQAATVLTLREKQQGIRHDLMGLQEKVKRIDLSVYRVHNTMKAQETAINTLKSDVAGLKPTTSQLLHLQQEVDNLLHHVPKDCHGYYQRGFMKSDVYVIHPNLVTQSVRAFCVMEMWEPEVSNDPPSALNIARGDVTQRQGRSSNKDDDERSNRDDNDDEDDEDGNNKERGAGVGRGSRRDYAAEVFAYDQSYVGGWTVIQRRDAGRVNFTRSFAEYERGFGDPAGEHWLGNEVIHLLTLQDDCELRVLMRDVFSGVWEARYSKFKVASKADNYRLHVGGYHGNASDGLSYSDKMAFSAVDADNDASSSHCALYNGGAWWYSHCHVSNLNGPFDVGMVWFNRAWQDWLQMKTTVMMIRPRHHSLDAFSVPEPAET</sequence>
<feature type="domain" description="Fibrinogen C-terminal" evidence="3">
    <location>
        <begin position="111"/>
        <end position="398"/>
    </location>
</feature>
<dbReference type="InterPro" id="IPR014716">
    <property type="entry name" value="Fibrinogen_a/b/g_C_1"/>
</dbReference>
<dbReference type="Pfam" id="PF00147">
    <property type="entry name" value="Fibrinogen_C"/>
    <property type="match status" value="1"/>
</dbReference>
<accession>A0ABM1A8N2</accession>
<dbReference type="GeneID" id="106012982"/>
<dbReference type="PANTHER" id="PTHR19143:SF444">
    <property type="entry name" value="PROTEIN SCABROUS"/>
    <property type="match status" value="1"/>
</dbReference>
<reference evidence="5" key="1">
    <citation type="submission" date="2025-08" db="UniProtKB">
        <authorList>
            <consortium name="RefSeq"/>
        </authorList>
    </citation>
    <scope>IDENTIFICATION</scope>
</reference>
<dbReference type="PROSITE" id="PS51406">
    <property type="entry name" value="FIBRINOGEN_C_2"/>
    <property type="match status" value="1"/>
</dbReference>
<organism evidence="4 5">
    <name type="scientific">Aplysia californica</name>
    <name type="common">California sea hare</name>
    <dbReference type="NCBI Taxonomy" id="6500"/>
    <lineage>
        <taxon>Eukaryota</taxon>
        <taxon>Metazoa</taxon>
        <taxon>Spiralia</taxon>
        <taxon>Lophotrochozoa</taxon>
        <taxon>Mollusca</taxon>
        <taxon>Gastropoda</taxon>
        <taxon>Heterobranchia</taxon>
        <taxon>Euthyneura</taxon>
        <taxon>Tectipleura</taxon>
        <taxon>Aplysiida</taxon>
        <taxon>Aplysioidea</taxon>
        <taxon>Aplysiidae</taxon>
        <taxon>Aplysia</taxon>
    </lineage>
</organism>
<dbReference type="PANTHER" id="PTHR19143">
    <property type="entry name" value="FIBRINOGEN/TENASCIN/ANGIOPOEITIN"/>
    <property type="match status" value="1"/>
</dbReference>
<dbReference type="CDD" id="cd00087">
    <property type="entry name" value="FReD"/>
    <property type="match status" value="1"/>
</dbReference>